<dbReference type="SUPFAM" id="SSF54928">
    <property type="entry name" value="RNA-binding domain, RBD"/>
    <property type="match status" value="1"/>
</dbReference>
<dbReference type="Gene3D" id="3.30.70.330">
    <property type="match status" value="1"/>
</dbReference>
<dbReference type="SMART" id="SM00361">
    <property type="entry name" value="RRM_1"/>
    <property type="match status" value="1"/>
</dbReference>
<gene>
    <name evidence="4" type="ORF">TorRG33x02_276790</name>
</gene>
<dbReference type="FunCoup" id="A0A2P5CQD2">
    <property type="interactions" value="525"/>
</dbReference>
<evidence type="ECO:0000256" key="2">
    <source>
        <dbReference type="PROSITE-ProRule" id="PRU00176"/>
    </source>
</evidence>
<dbReference type="AlphaFoldDB" id="A0A2P5CQD2"/>
<dbReference type="GO" id="GO:0009507">
    <property type="term" value="C:chloroplast"/>
    <property type="evidence" value="ECO:0007669"/>
    <property type="project" value="TreeGrafter"/>
</dbReference>
<dbReference type="InterPro" id="IPR035979">
    <property type="entry name" value="RBD_domain_sf"/>
</dbReference>
<dbReference type="Pfam" id="PF00076">
    <property type="entry name" value="RRM_1"/>
    <property type="match status" value="1"/>
</dbReference>
<dbReference type="InParanoid" id="A0A2P5CQD2"/>
<keyword evidence="1 2" id="KW-0694">RNA-binding</keyword>
<dbReference type="PANTHER" id="PTHR48029">
    <property type="entry name" value="NUCLEOLAR PROTEIN 8"/>
    <property type="match status" value="1"/>
</dbReference>
<dbReference type="GO" id="GO:0016554">
    <property type="term" value="P:cytidine to uridine editing"/>
    <property type="evidence" value="ECO:0007669"/>
    <property type="project" value="TreeGrafter"/>
</dbReference>
<dbReference type="InterPro" id="IPR012677">
    <property type="entry name" value="Nucleotide-bd_a/b_plait_sf"/>
</dbReference>
<proteinExistence type="predicted"/>
<evidence type="ECO:0000313" key="5">
    <source>
        <dbReference type="Proteomes" id="UP000237000"/>
    </source>
</evidence>
<evidence type="ECO:0000256" key="1">
    <source>
        <dbReference type="ARBA" id="ARBA00022884"/>
    </source>
</evidence>
<dbReference type="PROSITE" id="PS50102">
    <property type="entry name" value="RRM"/>
    <property type="match status" value="1"/>
</dbReference>
<feature type="domain" description="RRM" evidence="3">
    <location>
        <begin position="78"/>
        <end position="156"/>
    </location>
</feature>
<reference evidence="5" key="1">
    <citation type="submission" date="2016-06" db="EMBL/GenBank/DDBJ databases">
        <title>Parallel loss of symbiosis genes in relatives of nitrogen-fixing non-legume Parasponia.</title>
        <authorList>
            <person name="Van Velzen R."/>
            <person name="Holmer R."/>
            <person name="Bu F."/>
            <person name="Rutten L."/>
            <person name="Van Zeijl A."/>
            <person name="Liu W."/>
            <person name="Santuari L."/>
            <person name="Cao Q."/>
            <person name="Sharma T."/>
            <person name="Shen D."/>
            <person name="Roswanjaya Y."/>
            <person name="Wardhani T."/>
            <person name="Kalhor M.S."/>
            <person name="Jansen J."/>
            <person name="Van den Hoogen J."/>
            <person name="Gungor B."/>
            <person name="Hartog M."/>
            <person name="Hontelez J."/>
            <person name="Verver J."/>
            <person name="Yang W.-C."/>
            <person name="Schijlen E."/>
            <person name="Repin R."/>
            <person name="Schilthuizen M."/>
            <person name="Schranz E."/>
            <person name="Heidstra R."/>
            <person name="Miyata K."/>
            <person name="Fedorova E."/>
            <person name="Kohlen W."/>
            <person name="Bisseling T."/>
            <person name="Smit S."/>
            <person name="Geurts R."/>
        </authorList>
    </citation>
    <scope>NUCLEOTIDE SEQUENCE [LARGE SCALE GENOMIC DNA]</scope>
    <source>
        <strain evidence="5">cv. RG33-2</strain>
    </source>
</reference>
<comment type="caution">
    <text evidence="4">The sequence shown here is derived from an EMBL/GenBank/DDBJ whole genome shotgun (WGS) entry which is preliminary data.</text>
</comment>
<dbReference type="STRING" id="63057.A0A2P5CQD2"/>
<dbReference type="InterPro" id="IPR000504">
    <property type="entry name" value="RRM_dom"/>
</dbReference>
<dbReference type="Proteomes" id="UP000237000">
    <property type="component" value="Unassembled WGS sequence"/>
</dbReference>
<protein>
    <submittedName>
        <fullName evidence="4">Splicing factor-like protein</fullName>
    </submittedName>
</protein>
<evidence type="ECO:0000259" key="3">
    <source>
        <dbReference type="PROSITE" id="PS50102"/>
    </source>
</evidence>
<dbReference type="PANTHER" id="PTHR48029:SF1">
    <property type="entry name" value="NUCLEOLAR PROTEIN 8"/>
    <property type="match status" value="1"/>
</dbReference>
<dbReference type="GO" id="GO:0003723">
    <property type="term" value="F:RNA binding"/>
    <property type="evidence" value="ECO:0007669"/>
    <property type="project" value="UniProtKB-UniRule"/>
</dbReference>
<dbReference type="OrthoDB" id="439808at2759"/>
<evidence type="ECO:0000313" key="4">
    <source>
        <dbReference type="EMBL" id="PON63264.1"/>
    </source>
</evidence>
<keyword evidence="5" id="KW-1185">Reference proteome</keyword>
<dbReference type="EMBL" id="JXTC01000339">
    <property type="protein sequence ID" value="PON63264.1"/>
    <property type="molecule type" value="Genomic_DNA"/>
</dbReference>
<sequence>MGATLLFTGAPSPVKFTIRMKTQKIDLGRSPSSFSCASQAECSLIRNPMFPSLSLHYRHGGCSVSASYSSSSSPKASTKLYVSGLSFRTTEESLQNAFEKFGQLVEVNLVMDKIANRPRGFAFLHYETEEESQKAIEGMHGKFLDGRVIFVEVAKPRSELRQSPKQNPRRY</sequence>
<dbReference type="GO" id="GO:1900871">
    <property type="term" value="P:chloroplast mRNA modification"/>
    <property type="evidence" value="ECO:0007669"/>
    <property type="project" value="TreeGrafter"/>
</dbReference>
<dbReference type="InterPro" id="IPR003954">
    <property type="entry name" value="RRM_euk-type"/>
</dbReference>
<name>A0A2P5CQD2_TREOI</name>
<accession>A0A2P5CQD2</accession>
<dbReference type="SMART" id="SM00360">
    <property type="entry name" value="RRM"/>
    <property type="match status" value="1"/>
</dbReference>
<organism evidence="4 5">
    <name type="scientific">Trema orientale</name>
    <name type="common">Charcoal tree</name>
    <name type="synonym">Celtis orientalis</name>
    <dbReference type="NCBI Taxonomy" id="63057"/>
    <lineage>
        <taxon>Eukaryota</taxon>
        <taxon>Viridiplantae</taxon>
        <taxon>Streptophyta</taxon>
        <taxon>Embryophyta</taxon>
        <taxon>Tracheophyta</taxon>
        <taxon>Spermatophyta</taxon>
        <taxon>Magnoliopsida</taxon>
        <taxon>eudicotyledons</taxon>
        <taxon>Gunneridae</taxon>
        <taxon>Pentapetalae</taxon>
        <taxon>rosids</taxon>
        <taxon>fabids</taxon>
        <taxon>Rosales</taxon>
        <taxon>Cannabaceae</taxon>
        <taxon>Trema</taxon>
    </lineage>
</organism>